<evidence type="ECO:0000313" key="1">
    <source>
        <dbReference type="EMBL" id="AXH71681.1"/>
    </source>
</evidence>
<keyword evidence="2" id="KW-1185">Reference proteome</keyword>
<accession>A0A4Y1NU23</accession>
<name>A0A4Y1NU23_9CAUD</name>
<gene>
    <name evidence="1" type="ORF">P025_gp07</name>
</gene>
<dbReference type="Proteomes" id="UP000320575">
    <property type="component" value="Segment"/>
</dbReference>
<proteinExistence type="predicted"/>
<evidence type="ECO:0000313" key="2">
    <source>
        <dbReference type="Proteomes" id="UP000320575"/>
    </source>
</evidence>
<sequence>MIVNTKTRCPMCKRFVAERNNSFSHHMGINIPNTFYGRSRKQICFASGYPVNNPQSIIDDYNYLVDDLKQILEDRRKQNGHN</sequence>
<protein>
    <submittedName>
        <fullName evidence="1">Uncharacterized protein</fullName>
    </submittedName>
</protein>
<dbReference type="EMBL" id="MH598799">
    <property type="protein sequence ID" value="AXH71681.1"/>
    <property type="molecule type" value="Genomic_DNA"/>
</dbReference>
<reference evidence="1 2" key="1">
    <citation type="journal article" date="2019" name="Environ. Microbiol.">
        <title>Pelagiphages in the Podoviridae family integrate into host genomes.</title>
        <authorList>
            <person name="Zhao Y."/>
            <person name="Qin F."/>
            <person name="Zhang R."/>
            <person name="Giovannoni S.J."/>
            <person name="Zhang Z."/>
            <person name="Sun J."/>
            <person name="Du S."/>
            <person name="Rensing C."/>
        </authorList>
    </citation>
    <scope>NUCLEOTIDE SEQUENCE [LARGE SCALE GENOMIC DNA]</scope>
</reference>
<organism evidence="1 2">
    <name type="scientific">Pelagibacter phage HTVC025P</name>
    <dbReference type="NCBI Taxonomy" id="2259657"/>
    <lineage>
        <taxon>Viruses</taxon>
        <taxon>Duplodnaviria</taxon>
        <taxon>Heunggongvirae</taxon>
        <taxon>Uroviricota</taxon>
        <taxon>Caudoviricetes</taxon>
        <taxon>Autographivirales</taxon>
        <taxon>Autographivirales incertae sedis</taxon>
        <taxon>Thoosavirus</taxon>
        <taxon>Thoosavirus HTVC025P</taxon>
    </lineage>
</organism>